<dbReference type="InterPro" id="IPR000727">
    <property type="entry name" value="T_SNARE_dom"/>
</dbReference>
<evidence type="ECO:0000313" key="8">
    <source>
        <dbReference type="EMBL" id="MBO8457966.1"/>
    </source>
</evidence>
<dbReference type="Gene3D" id="1.10.287.950">
    <property type="entry name" value="Methyl-accepting chemotaxis protein"/>
    <property type="match status" value="1"/>
</dbReference>
<comment type="caution">
    <text evidence="8">The sequence shown here is derived from an EMBL/GenBank/DDBJ whole genome shotgun (WGS) entry which is preliminary data.</text>
</comment>
<dbReference type="InterPro" id="IPR004089">
    <property type="entry name" value="MCPsignal_dom"/>
</dbReference>
<keyword evidence="4" id="KW-1133">Transmembrane helix</keyword>
<feature type="transmembrane region" description="Helical" evidence="4">
    <location>
        <begin position="176"/>
        <end position="196"/>
    </location>
</feature>
<dbReference type="PROSITE" id="PS50111">
    <property type="entry name" value="CHEMOTAXIS_TRANSDUC_2"/>
    <property type="match status" value="1"/>
</dbReference>
<dbReference type="PANTHER" id="PTHR43531:SF11">
    <property type="entry name" value="METHYL-ACCEPTING CHEMOTAXIS PROTEIN 3"/>
    <property type="match status" value="1"/>
</dbReference>
<dbReference type="PANTHER" id="PTHR43531">
    <property type="entry name" value="PROTEIN ICFG"/>
    <property type="match status" value="1"/>
</dbReference>
<dbReference type="Proteomes" id="UP000823638">
    <property type="component" value="Unassembled WGS sequence"/>
</dbReference>
<dbReference type="GO" id="GO:0007165">
    <property type="term" value="P:signal transduction"/>
    <property type="evidence" value="ECO:0007669"/>
    <property type="project" value="UniProtKB-KW"/>
</dbReference>
<dbReference type="GO" id="GO:0006935">
    <property type="term" value="P:chemotaxis"/>
    <property type="evidence" value="ECO:0007669"/>
    <property type="project" value="UniProtKB-KW"/>
</dbReference>
<feature type="transmembrane region" description="Helical" evidence="4">
    <location>
        <begin position="208"/>
        <end position="231"/>
    </location>
</feature>
<dbReference type="PROSITE" id="PS50885">
    <property type="entry name" value="HAMP"/>
    <property type="match status" value="1"/>
</dbReference>
<keyword evidence="4" id="KW-0812">Transmembrane</keyword>
<evidence type="ECO:0000256" key="3">
    <source>
        <dbReference type="PROSITE-ProRule" id="PRU00284"/>
    </source>
</evidence>
<dbReference type="SUPFAM" id="SSF58104">
    <property type="entry name" value="Methyl-accepting chemotaxis protein (MCP) signaling domain"/>
    <property type="match status" value="1"/>
</dbReference>
<dbReference type="GO" id="GO:0004888">
    <property type="term" value="F:transmembrane signaling receptor activity"/>
    <property type="evidence" value="ECO:0007669"/>
    <property type="project" value="TreeGrafter"/>
</dbReference>
<dbReference type="SMART" id="SM00283">
    <property type="entry name" value="MA"/>
    <property type="match status" value="1"/>
</dbReference>
<evidence type="ECO:0000259" key="7">
    <source>
        <dbReference type="PROSITE" id="PS50885"/>
    </source>
</evidence>
<name>A0A9D9N2F0_9SPIR</name>
<dbReference type="Pfam" id="PF00015">
    <property type="entry name" value="MCPsignal"/>
    <property type="match status" value="1"/>
</dbReference>
<feature type="domain" description="Methyl-accepting transducer" evidence="5">
    <location>
        <begin position="334"/>
        <end position="556"/>
    </location>
</feature>
<feature type="domain" description="T-SNARE coiled-coil homology" evidence="6">
    <location>
        <begin position="304"/>
        <end position="366"/>
    </location>
</feature>
<reference evidence="8" key="1">
    <citation type="submission" date="2020-10" db="EMBL/GenBank/DDBJ databases">
        <authorList>
            <person name="Gilroy R."/>
        </authorList>
    </citation>
    <scope>NUCLEOTIDE SEQUENCE</scope>
    <source>
        <strain evidence="8">10532</strain>
    </source>
</reference>
<dbReference type="PROSITE" id="PS50192">
    <property type="entry name" value="T_SNARE"/>
    <property type="match status" value="1"/>
</dbReference>
<evidence type="ECO:0000256" key="1">
    <source>
        <dbReference type="ARBA" id="ARBA00022500"/>
    </source>
</evidence>
<feature type="domain" description="HAMP" evidence="7">
    <location>
        <begin position="234"/>
        <end position="287"/>
    </location>
</feature>
<keyword evidence="1" id="KW-0145">Chemotaxis</keyword>
<dbReference type="AlphaFoldDB" id="A0A9D9N2F0"/>
<organism evidence="8 9">
    <name type="scientific">Candidatus Gallitreponema excrementavium</name>
    <dbReference type="NCBI Taxonomy" id="2840840"/>
    <lineage>
        <taxon>Bacteria</taxon>
        <taxon>Pseudomonadati</taxon>
        <taxon>Spirochaetota</taxon>
        <taxon>Spirochaetia</taxon>
        <taxon>Spirochaetales</taxon>
        <taxon>Candidatus Gallitreponema</taxon>
    </lineage>
</organism>
<evidence type="ECO:0000256" key="4">
    <source>
        <dbReference type="SAM" id="Phobius"/>
    </source>
</evidence>
<evidence type="ECO:0000256" key="2">
    <source>
        <dbReference type="ARBA" id="ARBA00029447"/>
    </source>
</evidence>
<evidence type="ECO:0000259" key="6">
    <source>
        <dbReference type="PROSITE" id="PS50192"/>
    </source>
</evidence>
<dbReference type="Gene3D" id="6.10.340.10">
    <property type="match status" value="1"/>
</dbReference>
<feature type="transmembrane region" description="Helical" evidence="4">
    <location>
        <begin position="54"/>
        <end position="73"/>
    </location>
</feature>
<dbReference type="InterPro" id="IPR051310">
    <property type="entry name" value="MCP_chemotaxis"/>
</dbReference>
<sequence length="621" mass="67757">MLAESVDNETLKFPLRILVYGTLIFVVPTLALVSLVFIICPVDLAVKFLLVKNPMTVLFLVLGLVFPGVYLGVLNDKIRKNRDNTAKINSYIRVCTRVFLFGPIGMSLLFAVLIGLFSSGITEFIPYHVFVSFPVGATLVFSLFFHVLFAKHFDNFFSWCDVSSEYIALKFTVRNILISILSLIGVVAISISTLFIEMNMVQSSGLLLHFFTSFLPVLLVCVVVNFLTYLISGKSLSERISSIINLADSIAKRDYSIPALKIIARDEFGALAHDLNTFVGTSKKILRDFINSQEYLSAVTSELSDELAQTSESLQNIDSNVTKVKDLAIEQSAGVEETHATVSNIVKGLENLNLNIESQSASLTQSSASIEQMVANIRSVTEIINQTAESVSALEDSSLAGQKIVAEAVESAKEILSESAGLLEASNVIQNIASQTNLLAMNAAIEAAHAGEAGKGFAVVADEIRKLAEESNEQGKGITERLKTLENSINKIASNTQVVETQFKEIFEKTNAVKSQAAIINNAMEEQSSGSGQVLTAIHQINDITEDVRNGSAEMFQGSKNIASEMEILSEGIRNITESMNSVLEYTEKITTGIKNQVAHSERTAKHLERIKGDTSNIKLD</sequence>
<dbReference type="GO" id="GO:0005886">
    <property type="term" value="C:plasma membrane"/>
    <property type="evidence" value="ECO:0007669"/>
    <property type="project" value="TreeGrafter"/>
</dbReference>
<feature type="transmembrane region" description="Helical" evidence="4">
    <location>
        <begin position="17"/>
        <end position="39"/>
    </location>
</feature>
<dbReference type="InterPro" id="IPR003660">
    <property type="entry name" value="HAMP_dom"/>
</dbReference>
<feature type="transmembrane region" description="Helical" evidence="4">
    <location>
        <begin position="94"/>
        <end position="117"/>
    </location>
</feature>
<accession>A0A9D9N2F0</accession>
<evidence type="ECO:0000259" key="5">
    <source>
        <dbReference type="PROSITE" id="PS50111"/>
    </source>
</evidence>
<evidence type="ECO:0000313" key="9">
    <source>
        <dbReference type="Proteomes" id="UP000823638"/>
    </source>
</evidence>
<gene>
    <name evidence="8" type="ORF">IAA81_07035</name>
</gene>
<feature type="transmembrane region" description="Helical" evidence="4">
    <location>
        <begin position="129"/>
        <end position="149"/>
    </location>
</feature>
<dbReference type="CDD" id="cd06225">
    <property type="entry name" value="HAMP"/>
    <property type="match status" value="1"/>
</dbReference>
<keyword evidence="3" id="KW-0807">Transducer</keyword>
<proteinExistence type="inferred from homology"/>
<dbReference type="EMBL" id="JADIMM010000081">
    <property type="protein sequence ID" value="MBO8457966.1"/>
    <property type="molecule type" value="Genomic_DNA"/>
</dbReference>
<keyword evidence="4" id="KW-0472">Membrane</keyword>
<comment type="similarity">
    <text evidence="2">Belongs to the methyl-accepting chemotaxis (MCP) protein family.</text>
</comment>
<reference evidence="8" key="2">
    <citation type="journal article" date="2021" name="PeerJ">
        <title>Extensive microbial diversity within the chicken gut microbiome revealed by metagenomics and culture.</title>
        <authorList>
            <person name="Gilroy R."/>
            <person name="Ravi A."/>
            <person name="Getino M."/>
            <person name="Pursley I."/>
            <person name="Horton D.L."/>
            <person name="Alikhan N.F."/>
            <person name="Baker D."/>
            <person name="Gharbi K."/>
            <person name="Hall N."/>
            <person name="Watson M."/>
            <person name="Adriaenssens E.M."/>
            <person name="Foster-Nyarko E."/>
            <person name="Jarju S."/>
            <person name="Secka A."/>
            <person name="Antonio M."/>
            <person name="Oren A."/>
            <person name="Chaudhuri R.R."/>
            <person name="La Ragione R."/>
            <person name="Hildebrand F."/>
            <person name="Pallen M.J."/>
        </authorList>
    </citation>
    <scope>NUCLEOTIDE SEQUENCE</scope>
    <source>
        <strain evidence="8">10532</strain>
    </source>
</reference>
<protein>
    <submittedName>
        <fullName evidence="8">Methyl-accepting chemotaxis protein</fullName>
    </submittedName>
</protein>